<dbReference type="OrthoDB" id="9807864at2"/>
<dbReference type="Proteomes" id="UP000231962">
    <property type="component" value="Unassembled WGS sequence"/>
</dbReference>
<proteinExistence type="inferred from homology"/>
<keyword evidence="5 12" id="KW-0812">Transmembrane</keyword>
<keyword evidence="6" id="KW-0479">Metal-binding</keyword>
<feature type="transmembrane region" description="Helical" evidence="12">
    <location>
        <begin position="31"/>
        <end position="50"/>
    </location>
</feature>
<keyword evidence="7 12" id="KW-1133">Transmembrane helix</keyword>
<feature type="transmembrane region" description="Helical" evidence="12">
    <location>
        <begin position="101"/>
        <end position="121"/>
    </location>
</feature>
<evidence type="ECO:0000313" key="17">
    <source>
        <dbReference type="Proteomes" id="UP000231990"/>
    </source>
</evidence>
<dbReference type="EMBL" id="NPDY01000011">
    <property type="protein sequence ID" value="PJZ69267.1"/>
    <property type="molecule type" value="Genomic_DNA"/>
</dbReference>
<dbReference type="RefSeq" id="WP_100714320.1">
    <property type="nucleotide sequence ID" value="NZ_NPDY01000011.1"/>
</dbReference>
<evidence type="ECO:0000259" key="13">
    <source>
        <dbReference type="Pfam" id="PF00487"/>
    </source>
</evidence>
<feature type="domain" description="Fatty acid desaturase" evidence="13">
    <location>
        <begin position="98"/>
        <end position="320"/>
    </location>
</feature>
<dbReference type="Pfam" id="PF00487">
    <property type="entry name" value="FA_desaturase"/>
    <property type="match status" value="1"/>
</dbReference>
<dbReference type="Proteomes" id="UP000231990">
    <property type="component" value="Unassembled WGS sequence"/>
</dbReference>
<gene>
    <name evidence="14" type="ORF">CH360_12195</name>
    <name evidence="15" type="ORF">CH373_14425</name>
</gene>
<dbReference type="GO" id="GO:0005886">
    <property type="term" value="C:plasma membrane"/>
    <property type="evidence" value="ECO:0007669"/>
    <property type="project" value="UniProtKB-SubCell"/>
</dbReference>
<dbReference type="InterPro" id="IPR033885">
    <property type="entry name" value="AlkB/XylM"/>
</dbReference>
<organism evidence="15 17">
    <name type="scientific">Leptospira perolatii</name>
    <dbReference type="NCBI Taxonomy" id="2023191"/>
    <lineage>
        <taxon>Bacteria</taxon>
        <taxon>Pseudomonadati</taxon>
        <taxon>Spirochaetota</taxon>
        <taxon>Spirochaetia</taxon>
        <taxon>Leptospirales</taxon>
        <taxon>Leptospiraceae</taxon>
        <taxon>Leptospira</taxon>
    </lineage>
</organism>
<evidence type="ECO:0000256" key="10">
    <source>
        <dbReference type="ARBA" id="ARBA00023033"/>
    </source>
</evidence>
<dbReference type="AlphaFoldDB" id="A0A2M9ZK05"/>
<feature type="transmembrane region" description="Helical" evidence="12">
    <location>
        <begin position="327"/>
        <end position="345"/>
    </location>
</feature>
<feature type="transmembrane region" description="Helical" evidence="12">
    <location>
        <begin position="241"/>
        <end position="261"/>
    </location>
</feature>
<evidence type="ECO:0000256" key="4">
    <source>
        <dbReference type="ARBA" id="ARBA00022519"/>
    </source>
</evidence>
<feature type="transmembrane region" description="Helical" evidence="12">
    <location>
        <begin position="7"/>
        <end position="25"/>
    </location>
</feature>
<keyword evidence="11 12" id="KW-0472">Membrane</keyword>
<comment type="caution">
    <text evidence="15">The sequence shown here is derived from an EMBL/GenBank/DDBJ whole genome shotgun (WGS) entry which is preliminary data.</text>
</comment>
<name>A0A2M9ZK05_9LEPT</name>
<evidence type="ECO:0000256" key="2">
    <source>
        <dbReference type="ARBA" id="ARBA00010823"/>
    </source>
</evidence>
<sequence length="360" mass="41460">MSKLKKYSFLIAFLVPAVAVLGYYLGGNFNFLTVGIVFGILPILDVFIGADSSNPDESLVGALQNEFYFRFVTYVWAWVQLGLILWALWQVQTNSLGWLEWVAFGLSIGITTGGIGITVAHELGHKNSKIEQFYSKCILVTVCYMHFFIEHNRGHHVNVSTFEDPATSRKGESFFRFYPRTLLGSLSNSWNLEKKRLAKQGLGVWTFKNEFLLSLLFPALFIGSILSFFTTLTGQFKWEVLLFFLFQSWIAFTLLELVNYIEHYGLKRREVSPGKFEKVLPIHSWNQNFALSNAFLFQLQRHSDHHANAGRRYSALRHFEESPQLPFGYEIMVLIALIPALWFKVMDSRLEAWEKSNYSL</sequence>
<reference evidence="16 17" key="1">
    <citation type="submission" date="2017-07" db="EMBL/GenBank/DDBJ databases">
        <title>Leptospira spp. isolated from tropical soils.</title>
        <authorList>
            <person name="Thibeaux R."/>
            <person name="Iraola G."/>
            <person name="Ferres I."/>
            <person name="Bierque E."/>
            <person name="Girault D."/>
            <person name="Soupe-Gilbert M.-E."/>
            <person name="Picardeau M."/>
            <person name="Goarant C."/>
        </authorList>
    </citation>
    <scope>NUCLEOTIDE SEQUENCE [LARGE SCALE GENOMIC DNA]</scope>
    <source>
        <strain evidence="15 17">FH1-B-B1</strain>
        <strain evidence="14 16">FH1-B-C1</strain>
    </source>
</reference>
<protein>
    <submittedName>
        <fullName evidence="15">Alkane 1-monooxygenase</fullName>
    </submittedName>
</protein>
<evidence type="ECO:0000256" key="8">
    <source>
        <dbReference type="ARBA" id="ARBA00023002"/>
    </source>
</evidence>
<keyword evidence="3" id="KW-1003">Cell membrane</keyword>
<dbReference type="GO" id="GO:0004497">
    <property type="term" value="F:monooxygenase activity"/>
    <property type="evidence" value="ECO:0007669"/>
    <property type="project" value="UniProtKB-KW"/>
</dbReference>
<feature type="transmembrane region" description="Helical" evidence="12">
    <location>
        <begin position="71"/>
        <end position="89"/>
    </location>
</feature>
<comment type="similarity">
    <text evidence="2">Belongs to the fatty acid desaturase type 1 family. AlkB subfamily.</text>
</comment>
<dbReference type="CDD" id="cd03512">
    <property type="entry name" value="Alkane-hydroxylase"/>
    <property type="match status" value="1"/>
</dbReference>
<evidence type="ECO:0000313" key="14">
    <source>
        <dbReference type="EMBL" id="PJZ69267.1"/>
    </source>
</evidence>
<evidence type="ECO:0000256" key="11">
    <source>
        <dbReference type="ARBA" id="ARBA00023136"/>
    </source>
</evidence>
<keyword evidence="4" id="KW-0997">Cell inner membrane</keyword>
<keyword evidence="8" id="KW-0560">Oxidoreductase</keyword>
<keyword evidence="9" id="KW-0408">Iron</keyword>
<dbReference type="PANTHER" id="PTHR38674:SF1">
    <property type="entry name" value="ALKANE 1-MONOOXYGENASE 1"/>
    <property type="match status" value="1"/>
</dbReference>
<evidence type="ECO:0000256" key="7">
    <source>
        <dbReference type="ARBA" id="ARBA00022989"/>
    </source>
</evidence>
<dbReference type="EMBL" id="NPDZ01000010">
    <property type="protein sequence ID" value="PJZ72351.1"/>
    <property type="molecule type" value="Genomic_DNA"/>
</dbReference>
<dbReference type="InterPro" id="IPR005804">
    <property type="entry name" value="FA_desaturase_dom"/>
</dbReference>
<comment type="subcellular location">
    <subcellularLocation>
        <location evidence="1">Cell inner membrane</location>
        <topology evidence="1">Multi-pass membrane protein</topology>
    </subcellularLocation>
</comment>
<evidence type="ECO:0000256" key="12">
    <source>
        <dbReference type="SAM" id="Phobius"/>
    </source>
</evidence>
<evidence type="ECO:0000313" key="15">
    <source>
        <dbReference type="EMBL" id="PJZ72351.1"/>
    </source>
</evidence>
<dbReference type="GO" id="GO:0006629">
    <property type="term" value="P:lipid metabolic process"/>
    <property type="evidence" value="ECO:0007669"/>
    <property type="project" value="InterPro"/>
</dbReference>
<keyword evidence="16" id="KW-1185">Reference proteome</keyword>
<accession>A0A2M9ZK05</accession>
<evidence type="ECO:0000256" key="5">
    <source>
        <dbReference type="ARBA" id="ARBA00022692"/>
    </source>
</evidence>
<evidence type="ECO:0000256" key="3">
    <source>
        <dbReference type="ARBA" id="ARBA00022475"/>
    </source>
</evidence>
<evidence type="ECO:0000256" key="6">
    <source>
        <dbReference type="ARBA" id="ARBA00022723"/>
    </source>
</evidence>
<evidence type="ECO:0000313" key="16">
    <source>
        <dbReference type="Proteomes" id="UP000231962"/>
    </source>
</evidence>
<keyword evidence="10 15" id="KW-0503">Monooxygenase</keyword>
<feature type="transmembrane region" description="Helical" evidence="12">
    <location>
        <begin position="211"/>
        <end position="229"/>
    </location>
</feature>
<dbReference type="PANTHER" id="PTHR38674">
    <property type="entry name" value="ALKANE 1-MONOOXYGENASE 1"/>
    <property type="match status" value="1"/>
</dbReference>
<evidence type="ECO:0000256" key="1">
    <source>
        <dbReference type="ARBA" id="ARBA00004429"/>
    </source>
</evidence>
<evidence type="ECO:0000256" key="9">
    <source>
        <dbReference type="ARBA" id="ARBA00023004"/>
    </source>
</evidence>
<dbReference type="GO" id="GO:0046872">
    <property type="term" value="F:metal ion binding"/>
    <property type="evidence" value="ECO:0007669"/>
    <property type="project" value="UniProtKB-KW"/>
</dbReference>